<dbReference type="RefSeq" id="WP_250421652.1">
    <property type="nucleotide sequence ID" value="NZ_JAJKBJ010000005.1"/>
</dbReference>
<sequence>MAIEFIKEQVDIYQLPSVDLTHKGTGGAQITIGDLHANTMKLMFMLVKHGIATNINKEDYNRLVKIYKTETENLTKELLGEFTGILGKLKFNSDSTIRLIGDELADRGNNDYFTLKILEKLKEHKVPVEIIVSNHSIEFIEAYERQEDFLPRILLEEHSESIRKLQRLVESGIVTRDEILDIAEKAYKPTLRAISYSLSEDNKEITIYSHAGIGLDSIKDLAQKLEVEYKDTTAVCLAQTINKINEQFQKHVQNDTVHTLYTSENMWAGYLGENLSDAPFEFIMWNRRYYSLDRPKDHYDYKINFVHGHDSEDLTKDNIYNLDNSLGKGDYGNQGSYTVLYSRKSAVTPSLKSIEKEVAIEPPAQAEIKAAAQQQLQKEAQQVIANYIKKINQFAVDFSGVRTSDGVKTRAQQLLTNLAEITGDKGNLSEALTTPGIDRKQSDAIKCAMANKREEINAAAQQFKDQKQKEAKINALLLSIDTALENLAQRVREVNPNQFRNAYDVALALVNNLKNARDRYKDNMTLRDSLSDELFKNTCREEIQNAMPVLQNALGWGDYLTNLLKIMANAIIKVVTLGHRNNFFTLVQPAFENAVRIAEQDLQIDNVPSPS</sequence>
<feature type="domain" description="WipA-like phosphatase" evidence="1">
    <location>
        <begin position="97"/>
        <end position="328"/>
    </location>
</feature>
<evidence type="ECO:0000313" key="3">
    <source>
        <dbReference type="Proteomes" id="UP001139721"/>
    </source>
</evidence>
<comment type="caution">
    <text evidence="2">The sequence shown here is derived from an EMBL/GenBank/DDBJ whole genome shotgun (WGS) entry which is preliminary data.</text>
</comment>
<dbReference type="Pfam" id="PF21663">
    <property type="entry name" value="WipA_Phos"/>
    <property type="match status" value="1"/>
</dbReference>
<keyword evidence="3" id="KW-1185">Reference proteome</keyword>
<dbReference type="InterPro" id="IPR029052">
    <property type="entry name" value="Metallo-depent_PP-like"/>
</dbReference>
<dbReference type="Proteomes" id="UP001139721">
    <property type="component" value="Unassembled WGS sequence"/>
</dbReference>
<protein>
    <recommendedName>
        <fullName evidence="1">WipA-like phosphatase domain-containing protein</fullName>
    </recommendedName>
</protein>
<dbReference type="Gene3D" id="3.60.21.10">
    <property type="match status" value="1"/>
</dbReference>
<evidence type="ECO:0000259" key="1">
    <source>
        <dbReference type="Pfam" id="PF21663"/>
    </source>
</evidence>
<dbReference type="InterPro" id="IPR048521">
    <property type="entry name" value="WipA_Phos"/>
</dbReference>
<reference evidence="2" key="1">
    <citation type="submission" date="2021-11" db="EMBL/GenBank/DDBJ databases">
        <title>Legionella maioricencis sp. nov., a new species isolated from hot water samples in Mallorca.</title>
        <authorList>
            <person name="Crespi S."/>
            <person name="Drasar V."/>
            <person name="Salva-Serra F."/>
            <person name="Jaen-Luchoro D."/>
            <person name="Pineiro-Iglesias B."/>
            <person name="Aliaga F."/>
            <person name="Fernandez-Juarez V."/>
            <person name="Coll G."/>
            <person name="Moore E.R.B."/>
            <person name="Bennasar-Figueras A."/>
        </authorList>
    </citation>
    <scope>NUCLEOTIDE SEQUENCE</scope>
    <source>
        <strain evidence="2">HCPI-6</strain>
    </source>
</reference>
<proteinExistence type="predicted"/>
<evidence type="ECO:0000313" key="2">
    <source>
        <dbReference type="EMBL" id="MCL9683732.1"/>
    </source>
</evidence>
<dbReference type="AlphaFoldDB" id="A0A9X2CZT4"/>
<dbReference type="EMBL" id="JAJKBJ010000005">
    <property type="protein sequence ID" value="MCL9683732.1"/>
    <property type="molecule type" value="Genomic_DNA"/>
</dbReference>
<organism evidence="2 3">
    <name type="scientific">Legionella maioricensis</name>
    <dbReference type="NCBI Taxonomy" id="2896528"/>
    <lineage>
        <taxon>Bacteria</taxon>
        <taxon>Pseudomonadati</taxon>
        <taxon>Pseudomonadota</taxon>
        <taxon>Gammaproteobacteria</taxon>
        <taxon>Legionellales</taxon>
        <taxon>Legionellaceae</taxon>
        <taxon>Legionella</taxon>
    </lineage>
</organism>
<name>A0A9X2CZT4_9GAMM</name>
<dbReference type="GO" id="GO:0016791">
    <property type="term" value="F:phosphatase activity"/>
    <property type="evidence" value="ECO:0007669"/>
    <property type="project" value="InterPro"/>
</dbReference>
<accession>A0A9X2CZT4</accession>
<gene>
    <name evidence="2" type="ORF">LOX96_06480</name>
</gene>
<dbReference type="NCBIfam" id="NF043030">
    <property type="entry name" value="T4SS_Wip"/>
    <property type="match status" value="1"/>
</dbReference>